<dbReference type="PROSITE" id="PS51257">
    <property type="entry name" value="PROKAR_LIPOPROTEIN"/>
    <property type="match status" value="1"/>
</dbReference>
<evidence type="ECO:0000256" key="1">
    <source>
        <dbReference type="SAM" id="SignalP"/>
    </source>
</evidence>
<sequence length="354" mass="38822">MIGDAKEDFFMKLRLFSGLAALALAALLAACAPAAPAEPAPSPGAASPAPTAELPTPVTEEELPALYEAEGYTVVEVRGYLDDFVVEYTYGGSEPRLLDWVFGETGRRVYLTGLDADASYQITGPGEVRFTTGGVSSSTPWKGLPESGTVRVLVDAYGRVPEDAVQTTLDTVETWLDPAEPFYMGWWENGRPAAENTRFEQVYDARIDADGLSFSFIPNGDSMERFGSFFPAATTIPSFETSFDPDRRVFTLRLHNTCLESGGAETDEIEEWIGEGTYPKDLYPYSFPAGSLGRDSHFLRDVTIAEDGEDVVVTAVLTERAYRFTVETSNLGFDNIPSFRIVFREKNPDLDGRD</sequence>
<gene>
    <name evidence="2" type="ORF">I5Q84_12310</name>
</gene>
<keyword evidence="1" id="KW-0732">Signal</keyword>
<protein>
    <recommendedName>
        <fullName evidence="4">DUF5067 domain-containing protein</fullName>
    </recommendedName>
</protein>
<dbReference type="AlphaFoldDB" id="A0AAX1KG18"/>
<evidence type="ECO:0000313" key="3">
    <source>
        <dbReference type="Proteomes" id="UP000595792"/>
    </source>
</evidence>
<evidence type="ECO:0000313" key="2">
    <source>
        <dbReference type="EMBL" id="QQR04763.1"/>
    </source>
</evidence>
<reference evidence="2 3" key="1">
    <citation type="submission" date="2020-11" db="EMBL/GenBank/DDBJ databases">
        <title>Closed and high quality bacterial genomes of the OMM12 community.</title>
        <authorList>
            <person name="Marbouty M."/>
            <person name="Lamy-Besnier Q."/>
            <person name="Debarbieux L."/>
            <person name="Koszul R."/>
        </authorList>
    </citation>
    <scope>NUCLEOTIDE SEQUENCE [LARGE SCALE GENOMIC DNA]</scope>
    <source>
        <strain evidence="2 3">YL31</strain>
    </source>
</reference>
<feature type="chain" id="PRO_5044004669" description="DUF5067 domain-containing protein" evidence="1">
    <location>
        <begin position="35"/>
        <end position="354"/>
    </location>
</feature>
<feature type="signal peptide" evidence="1">
    <location>
        <begin position="1"/>
        <end position="34"/>
    </location>
</feature>
<dbReference type="Proteomes" id="UP000595792">
    <property type="component" value="Chromosome"/>
</dbReference>
<evidence type="ECO:0008006" key="4">
    <source>
        <dbReference type="Google" id="ProtNLM"/>
    </source>
</evidence>
<dbReference type="EMBL" id="CP065315">
    <property type="protein sequence ID" value="QQR04763.1"/>
    <property type="molecule type" value="Genomic_DNA"/>
</dbReference>
<proteinExistence type="predicted"/>
<dbReference type="KEGG" id="fpla:A4U99_15255"/>
<accession>A0AAX1KG18</accession>
<name>A0AAX1KG18_FLAPL</name>
<organism evidence="2 3">
    <name type="scientific">Flavonifractor plautii</name>
    <name type="common">Fusobacterium plautii</name>
    <dbReference type="NCBI Taxonomy" id="292800"/>
    <lineage>
        <taxon>Bacteria</taxon>
        <taxon>Bacillati</taxon>
        <taxon>Bacillota</taxon>
        <taxon>Clostridia</taxon>
        <taxon>Eubacteriales</taxon>
        <taxon>Oscillospiraceae</taxon>
        <taxon>Flavonifractor</taxon>
    </lineage>
</organism>